<dbReference type="AlphaFoldDB" id="B0D3W7"/>
<protein>
    <submittedName>
        <fullName evidence="1">Predicted protein</fullName>
    </submittedName>
</protein>
<gene>
    <name evidence="1" type="ORF">LACBIDRAFT_293495</name>
</gene>
<dbReference type="OrthoDB" id="3062630at2759"/>
<organism evidence="2">
    <name type="scientific">Laccaria bicolor (strain S238N-H82 / ATCC MYA-4686)</name>
    <name type="common">Bicoloured deceiver</name>
    <name type="synonym">Laccaria laccata var. bicolor</name>
    <dbReference type="NCBI Taxonomy" id="486041"/>
    <lineage>
        <taxon>Eukaryota</taxon>
        <taxon>Fungi</taxon>
        <taxon>Dikarya</taxon>
        <taxon>Basidiomycota</taxon>
        <taxon>Agaricomycotina</taxon>
        <taxon>Agaricomycetes</taxon>
        <taxon>Agaricomycetidae</taxon>
        <taxon>Agaricales</taxon>
        <taxon>Agaricineae</taxon>
        <taxon>Hydnangiaceae</taxon>
        <taxon>Laccaria</taxon>
    </lineage>
</organism>
<dbReference type="RefSeq" id="XP_001878641.1">
    <property type="nucleotide sequence ID" value="XM_001878606.1"/>
</dbReference>
<dbReference type="KEGG" id="lbc:LACBIDRAFT_293495"/>
<evidence type="ECO:0000313" key="2">
    <source>
        <dbReference type="Proteomes" id="UP000001194"/>
    </source>
</evidence>
<dbReference type="HOGENOM" id="CLU_816532_0_0_1"/>
<dbReference type="GeneID" id="6074269"/>
<dbReference type="InParanoid" id="B0D3W7"/>
<proteinExistence type="predicted"/>
<reference evidence="1 2" key="1">
    <citation type="journal article" date="2008" name="Nature">
        <title>The genome of Laccaria bicolor provides insights into mycorrhizal symbiosis.</title>
        <authorList>
            <person name="Martin F."/>
            <person name="Aerts A."/>
            <person name="Ahren D."/>
            <person name="Brun A."/>
            <person name="Danchin E.G.J."/>
            <person name="Duchaussoy F."/>
            <person name="Gibon J."/>
            <person name="Kohler A."/>
            <person name="Lindquist E."/>
            <person name="Pereda V."/>
            <person name="Salamov A."/>
            <person name="Shapiro H.J."/>
            <person name="Wuyts J."/>
            <person name="Blaudez D."/>
            <person name="Buee M."/>
            <person name="Brokstein P."/>
            <person name="Canbaeck B."/>
            <person name="Cohen D."/>
            <person name="Courty P.E."/>
            <person name="Coutinho P.M."/>
            <person name="Delaruelle C."/>
            <person name="Detter J.C."/>
            <person name="Deveau A."/>
            <person name="DiFazio S."/>
            <person name="Duplessis S."/>
            <person name="Fraissinet-Tachet L."/>
            <person name="Lucic E."/>
            <person name="Frey-Klett P."/>
            <person name="Fourrey C."/>
            <person name="Feussner I."/>
            <person name="Gay G."/>
            <person name="Grimwood J."/>
            <person name="Hoegger P.J."/>
            <person name="Jain P."/>
            <person name="Kilaru S."/>
            <person name="Labbe J."/>
            <person name="Lin Y.C."/>
            <person name="Legue V."/>
            <person name="Le Tacon F."/>
            <person name="Marmeisse R."/>
            <person name="Melayah D."/>
            <person name="Montanini B."/>
            <person name="Muratet M."/>
            <person name="Nehls U."/>
            <person name="Niculita-Hirzel H."/>
            <person name="Oudot-Le Secq M.P."/>
            <person name="Peter M."/>
            <person name="Quesneville H."/>
            <person name="Rajashekar B."/>
            <person name="Reich M."/>
            <person name="Rouhier N."/>
            <person name="Schmutz J."/>
            <person name="Yin T."/>
            <person name="Chalot M."/>
            <person name="Henrissat B."/>
            <person name="Kuees U."/>
            <person name="Lucas S."/>
            <person name="Van de Peer Y."/>
            <person name="Podila G.K."/>
            <person name="Polle A."/>
            <person name="Pukkila P.J."/>
            <person name="Richardson P.M."/>
            <person name="Rouze P."/>
            <person name="Sanders I.R."/>
            <person name="Stajich J.E."/>
            <person name="Tunlid A."/>
            <person name="Tuskan G."/>
            <person name="Grigoriev I.V."/>
        </authorList>
    </citation>
    <scope>NUCLEOTIDE SEQUENCE [LARGE SCALE GENOMIC DNA]</scope>
    <source>
        <strain evidence="2">S238N-H82 / ATCC MYA-4686</strain>
    </source>
</reference>
<name>B0D3W7_LACBS</name>
<accession>B0D3W7</accession>
<evidence type="ECO:0000313" key="1">
    <source>
        <dbReference type="EMBL" id="EDR11340.1"/>
    </source>
</evidence>
<dbReference type="Proteomes" id="UP000001194">
    <property type="component" value="Unassembled WGS sequence"/>
</dbReference>
<keyword evidence="2" id="KW-1185">Reference proteome</keyword>
<dbReference type="EMBL" id="DS547096">
    <property type="protein sequence ID" value="EDR11340.1"/>
    <property type="molecule type" value="Genomic_DNA"/>
</dbReference>
<sequence length="340" mass="37737">MTGGELYYITPGEKTQKLIDLGVGQLQTSEVNNDISQNFPVFISEPLEILYLRTLFQQREWTSWQESVSRDMLSACSRSTVGSLFEETIMYLFMDAFGGKSAPLEIFFHFAEGSPLGAREVELVAVRVGVEGMSVVETSWNTGSSDGIGFKAKSAHNALAFLADPKGKPFLFPDNHMGPDLLCFLRDKQTGELIVLLVQAKVKKQLDSKTWLSALNSINPEHFYTSVCKESGERVQHGPIAFEDILNNLDALFTNITGTAEFRPAIEGMHSRLRSAQQRLGTRKTPRFLRVIASPDDEQGNRLKAQCQGNIATLKWEAVVKCFGESVANKIKEGTPSIHL</sequence>